<dbReference type="FunFam" id="3.30.70.270:FF:000001">
    <property type="entry name" value="Diguanylate cyclase domain protein"/>
    <property type="match status" value="1"/>
</dbReference>
<feature type="region of interest" description="Disordered" evidence="3">
    <location>
        <begin position="249"/>
        <end position="278"/>
    </location>
</feature>
<dbReference type="Pfam" id="PF00990">
    <property type="entry name" value="GGDEF"/>
    <property type="match status" value="1"/>
</dbReference>
<dbReference type="KEGG" id="hdi:HDIA_1292"/>
<dbReference type="EMBL" id="LT960614">
    <property type="protein sequence ID" value="SON54833.1"/>
    <property type="molecule type" value="Genomic_DNA"/>
</dbReference>
<keyword evidence="4" id="KW-0472">Membrane</keyword>
<dbReference type="AlphaFoldDB" id="A0A2C9D3M6"/>
<dbReference type="PROSITE" id="PS50887">
    <property type="entry name" value="GGDEF"/>
    <property type="match status" value="1"/>
</dbReference>
<evidence type="ECO:0000313" key="6">
    <source>
        <dbReference type="EMBL" id="SON54833.1"/>
    </source>
</evidence>
<dbReference type="NCBIfam" id="TIGR00254">
    <property type="entry name" value="GGDEF"/>
    <property type="match status" value="1"/>
</dbReference>
<evidence type="ECO:0000256" key="1">
    <source>
        <dbReference type="ARBA" id="ARBA00012528"/>
    </source>
</evidence>
<accession>A0A2C9D3M6</accession>
<keyword evidence="6" id="KW-0808">Transferase</keyword>
<feature type="transmembrane region" description="Helical" evidence="4">
    <location>
        <begin position="48"/>
        <end position="74"/>
    </location>
</feature>
<feature type="domain" description="GGDEF" evidence="5">
    <location>
        <begin position="115"/>
        <end position="247"/>
    </location>
</feature>
<evidence type="ECO:0000259" key="5">
    <source>
        <dbReference type="PROSITE" id="PS50887"/>
    </source>
</evidence>
<proteinExistence type="predicted"/>
<protein>
    <recommendedName>
        <fullName evidence="1">diguanylate cyclase</fullName>
        <ecNumber evidence="1">2.7.7.65</ecNumber>
    </recommendedName>
</protein>
<evidence type="ECO:0000256" key="4">
    <source>
        <dbReference type="SAM" id="Phobius"/>
    </source>
</evidence>
<keyword evidence="7" id="KW-1185">Reference proteome</keyword>
<comment type="catalytic activity">
    <reaction evidence="2">
        <text>2 GTP = 3',3'-c-di-GMP + 2 diphosphate</text>
        <dbReference type="Rhea" id="RHEA:24898"/>
        <dbReference type="ChEBI" id="CHEBI:33019"/>
        <dbReference type="ChEBI" id="CHEBI:37565"/>
        <dbReference type="ChEBI" id="CHEBI:58805"/>
        <dbReference type="EC" id="2.7.7.65"/>
    </reaction>
</comment>
<feature type="compositionally biased region" description="Polar residues" evidence="3">
    <location>
        <begin position="267"/>
        <end position="278"/>
    </location>
</feature>
<dbReference type="InterPro" id="IPR050469">
    <property type="entry name" value="Diguanylate_Cyclase"/>
</dbReference>
<dbReference type="GO" id="GO:0005886">
    <property type="term" value="C:plasma membrane"/>
    <property type="evidence" value="ECO:0007669"/>
    <property type="project" value="TreeGrafter"/>
</dbReference>
<dbReference type="GO" id="GO:0043709">
    <property type="term" value="P:cell adhesion involved in single-species biofilm formation"/>
    <property type="evidence" value="ECO:0007669"/>
    <property type="project" value="TreeGrafter"/>
</dbReference>
<dbReference type="SMART" id="SM00267">
    <property type="entry name" value="GGDEF"/>
    <property type="match status" value="1"/>
</dbReference>
<dbReference type="EC" id="2.7.7.65" evidence="1"/>
<dbReference type="GO" id="GO:1902201">
    <property type="term" value="P:negative regulation of bacterial-type flagellum-dependent cell motility"/>
    <property type="evidence" value="ECO:0007669"/>
    <property type="project" value="TreeGrafter"/>
</dbReference>
<dbReference type="PANTHER" id="PTHR45138:SF9">
    <property type="entry name" value="DIGUANYLATE CYCLASE DGCM-RELATED"/>
    <property type="match status" value="1"/>
</dbReference>
<dbReference type="PANTHER" id="PTHR45138">
    <property type="entry name" value="REGULATORY COMPONENTS OF SENSORY TRANSDUCTION SYSTEM"/>
    <property type="match status" value="1"/>
</dbReference>
<evidence type="ECO:0000256" key="2">
    <source>
        <dbReference type="ARBA" id="ARBA00034247"/>
    </source>
</evidence>
<dbReference type="InterPro" id="IPR043128">
    <property type="entry name" value="Rev_trsase/Diguanyl_cyclase"/>
</dbReference>
<organism evidence="6 7">
    <name type="scientific">Hartmannibacter diazotrophicus</name>
    <dbReference type="NCBI Taxonomy" id="1482074"/>
    <lineage>
        <taxon>Bacteria</taxon>
        <taxon>Pseudomonadati</taxon>
        <taxon>Pseudomonadota</taxon>
        <taxon>Alphaproteobacteria</taxon>
        <taxon>Hyphomicrobiales</taxon>
        <taxon>Pleomorphomonadaceae</taxon>
        <taxon>Hartmannibacter</taxon>
    </lineage>
</organism>
<dbReference type="Proteomes" id="UP000223606">
    <property type="component" value="Chromosome 1"/>
</dbReference>
<evidence type="ECO:0000256" key="3">
    <source>
        <dbReference type="SAM" id="MobiDB-lite"/>
    </source>
</evidence>
<name>A0A2C9D3M6_9HYPH</name>
<gene>
    <name evidence="6" type="primary">ydaM_1</name>
    <name evidence="6" type="ORF">HDIA_1292</name>
</gene>
<sequence length="278" mass="29890">MTLEKTHGAGWLYGWTAGLAVLSVISSMCITLAIEVIFLLPIYPTMDLWTGVLIGGAVPALLATPMIFALLRLLQKLRHLNVRMRQIAMTDDLTGLLNRRAFMDRAGDKNGRIAEGVGLLLIDVDRFKLINDTFGHASGDMVLVRTAETIREWAGEGSLVARLGGEEFVVLCSSVEAGDTLAIAERIRQEVESGRMLFADHIDVETINIGVACARQGETVNSLLIRADNALYAAKAAGRNRVVPCKEAPPVLNPAEASMPRPPAGQSEPSGCESQLAG</sequence>
<dbReference type="GO" id="GO:0052621">
    <property type="term" value="F:diguanylate cyclase activity"/>
    <property type="evidence" value="ECO:0007669"/>
    <property type="project" value="UniProtKB-EC"/>
</dbReference>
<reference evidence="7" key="1">
    <citation type="submission" date="2017-09" db="EMBL/GenBank/DDBJ databases">
        <title>Genome sequence of Nannocystis excedens DSM 71.</title>
        <authorList>
            <person name="Blom J."/>
        </authorList>
    </citation>
    <scope>NUCLEOTIDE SEQUENCE [LARGE SCALE GENOMIC DNA]</scope>
    <source>
        <strain evidence="7">type strain: E19</strain>
    </source>
</reference>
<dbReference type="Gene3D" id="3.30.70.270">
    <property type="match status" value="1"/>
</dbReference>
<dbReference type="SUPFAM" id="SSF55073">
    <property type="entry name" value="Nucleotide cyclase"/>
    <property type="match status" value="1"/>
</dbReference>
<keyword evidence="4" id="KW-1133">Transmembrane helix</keyword>
<feature type="transmembrane region" description="Helical" evidence="4">
    <location>
        <begin position="12"/>
        <end position="42"/>
    </location>
</feature>
<keyword evidence="4" id="KW-0812">Transmembrane</keyword>
<dbReference type="InterPro" id="IPR000160">
    <property type="entry name" value="GGDEF_dom"/>
</dbReference>
<keyword evidence="6" id="KW-0548">Nucleotidyltransferase</keyword>
<dbReference type="InterPro" id="IPR029787">
    <property type="entry name" value="Nucleotide_cyclase"/>
</dbReference>
<dbReference type="CDD" id="cd01949">
    <property type="entry name" value="GGDEF"/>
    <property type="match status" value="1"/>
</dbReference>
<evidence type="ECO:0000313" key="7">
    <source>
        <dbReference type="Proteomes" id="UP000223606"/>
    </source>
</evidence>